<dbReference type="InterPro" id="IPR036390">
    <property type="entry name" value="WH_DNA-bd_sf"/>
</dbReference>
<dbReference type="PANTHER" id="PTHR33154:SF33">
    <property type="entry name" value="TRANSCRIPTIONAL REPRESSOR SDPR"/>
    <property type="match status" value="1"/>
</dbReference>
<proteinExistence type="predicted"/>
<dbReference type="SUPFAM" id="SSF46785">
    <property type="entry name" value="Winged helix' DNA-binding domain"/>
    <property type="match status" value="1"/>
</dbReference>
<dbReference type="Proteomes" id="UP001231362">
    <property type="component" value="Unassembled WGS sequence"/>
</dbReference>
<evidence type="ECO:0000313" key="5">
    <source>
        <dbReference type="EMBL" id="MDQ0155574.1"/>
    </source>
</evidence>
<keyword evidence="1" id="KW-0805">Transcription regulation</keyword>
<keyword evidence="3" id="KW-0804">Transcription</keyword>
<reference evidence="5 6" key="1">
    <citation type="submission" date="2023-07" db="EMBL/GenBank/DDBJ databases">
        <title>Genomic Encyclopedia of Type Strains, Phase IV (KMG-IV): sequencing the most valuable type-strain genomes for metagenomic binning, comparative biology and taxonomic classification.</title>
        <authorList>
            <person name="Goeker M."/>
        </authorList>
    </citation>
    <scope>NUCLEOTIDE SEQUENCE [LARGE SCALE GENOMIC DNA]</scope>
    <source>
        <strain evidence="5 6">DSM 23948</strain>
    </source>
</reference>
<dbReference type="GO" id="GO:0003677">
    <property type="term" value="F:DNA binding"/>
    <property type="evidence" value="ECO:0007669"/>
    <property type="project" value="UniProtKB-KW"/>
</dbReference>
<dbReference type="PANTHER" id="PTHR33154">
    <property type="entry name" value="TRANSCRIPTIONAL REGULATOR, ARSR FAMILY"/>
    <property type="match status" value="1"/>
</dbReference>
<evidence type="ECO:0000256" key="2">
    <source>
        <dbReference type="ARBA" id="ARBA00023125"/>
    </source>
</evidence>
<feature type="domain" description="HTH arsR-type" evidence="4">
    <location>
        <begin position="214"/>
        <end position="312"/>
    </location>
</feature>
<dbReference type="InterPro" id="IPR051081">
    <property type="entry name" value="HTH_MetalResp_TranReg"/>
</dbReference>
<dbReference type="InterPro" id="IPR011991">
    <property type="entry name" value="ArsR-like_HTH"/>
</dbReference>
<name>A0ABT9V3P4_9BACL</name>
<evidence type="ECO:0000259" key="4">
    <source>
        <dbReference type="PROSITE" id="PS50987"/>
    </source>
</evidence>
<sequence>MTYSVELRFHPIYELLNSLHVYVHASFYKKVDLGAKWRKATMKKLSKELAEALESEQIEHLSYLNYLNDYLFSLKLGNAPLEQLLQELSKLEEKEVINYFLNQLHVSEEKLKPHIGTFHQSLHLVKRWNEEYFQQIAPSILPSLEMDFKQKSQLLGKEEPSDIIEKATNGLLLRGFSEVKRVILYPVYHASPIITFAHLPQVHFYGYPVDLIPSSEEPSPSLMRRGVALTDKNRLQILRYLVNNERSFTDIVKYIGLAKSTVHHHLISLRAAGLVQVIVTPHSSDRFRLREEGLEHIFQDYHRYIFSDRNES</sequence>
<keyword evidence="2 5" id="KW-0238">DNA-binding</keyword>
<dbReference type="EMBL" id="JAUSTU010000007">
    <property type="protein sequence ID" value="MDQ0155574.1"/>
    <property type="molecule type" value="Genomic_DNA"/>
</dbReference>
<dbReference type="PROSITE" id="PS50987">
    <property type="entry name" value="HTH_ARSR_2"/>
    <property type="match status" value="1"/>
</dbReference>
<organism evidence="5 6">
    <name type="scientific">Anoxybacillus andreesenii</name>
    <dbReference type="NCBI Taxonomy" id="1325932"/>
    <lineage>
        <taxon>Bacteria</taxon>
        <taxon>Bacillati</taxon>
        <taxon>Bacillota</taxon>
        <taxon>Bacilli</taxon>
        <taxon>Bacillales</taxon>
        <taxon>Anoxybacillaceae</taxon>
        <taxon>Anoxybacillus</taxon>
    </lineage>
</organism>
<dbReference type="Gene3D" id="1.10.10.10">
    <property type="entry name" value="Winged helix-like DNA-binding domain superfamily/Winged helix DNA-binding domain"/>
    <property type="match status" value="1"/>
</dbReference>
<dbReference type="CDD" id="cd00090">
    <property type="entry name" value="HTH_ARSR"/>
    <property type="match status" value="1"/>
</dbReference>
<keyword evidence="6" id="KW-1185">Reference proteome</keyword>
<dbReference type="InterPro" id="IPR001845">
    <property type="entry name" value="HTH_ArsR_DNA-bd_dom"/>
</dbReference>
<dbReference type="Pfam" id="PF01022">
    <property type="entry name" value="HTH_5"/>
    <property type="match status" value="1"/>
</dbReference>
<dbReference type="RefSeq" id="WP_307150136.1">
    <property type="nucleotide sequence ID" value="NZ_JAUSTU010000007.1"/>
</dbReference>
<protein>
    <submittedName>
        <fullName evidence="5">DNA-binding transcriptional ArsR family regulator</fullName>
    </submittedName>
</protein>
<gene>
    <name evidence="5" type="ORF">J2S07_001879</name>
</gene>
<evidence type="ECO:0000256" key="3">
    <source>
        <dbReference type="ARBA" id="ARBA00023163"/>
    </source>
</evidence>
<evidence type="ECO:0000313" key="6">
    <source>
        <dbReference type="Proteomes" id="UP001231362"/>
    </source>
</evidence>
<accession>A0ABT9V3P4</accession>
<dbReference type="SMART" id="SM00418">
    <property type="entry name" value="HTH_ARSR"/>
    <property type="match status" value="1"/>
</dbReference>
<comment type="caution">
    <text evidence="5">The sequence shown here is derived from an EMBL/GenBank/DDBJ whole genome shotgun (WGS) entry which is preliminary data.</text>
</comment>
<dbReference type="InterPro" id="IPR036388">
    <property type="entry name" value="WH-like_DNA-bd_sf"/>
</dbReference>
<evidence type="ECO:0000256" key="1">
    <source>
        <dbReference type="ARBA" id="ARBA00023015"/>
    </source>
</evidence>